<evidence type="ECO:0000313" key="6">
    <source>
        <dbReference type="Proteomes" id="UP001595528"/>
    </source>
</evidence>
<dbReference type="PANTHER" id="PTHR43597:SF5">
    <property type="entry name" value="SUFE-LIKE PROTEIN 2, CHLOROPLASTIC"/>
    <property type="match status" value="1"/>
</dbReference>
<dbReference type="Gene3D" id="3.90.1010.10">
    <property type="match status" value="1"/>
</dbReference>
<comment type="caution">
    <text evidence="5">The sequence shown here is derived from an EMBL/GenBank/DDBJ whole genome shotgun (WGS) entry which is preliminary data.</text>
</comment>
<dbReference type="PANTHER" id="PTHR43597">
    <property type="entry name" value="SULFUR ACCEPTOR PROTEIN CSDE"/>
    <property type="match status" value="1"/>
</dbReference>
<reference evidence="6" key="1">
    <citation type="journal article" date="2019" name="Int. J. Syst. Evol. Microbiol.">
        <title>The Global Catalogue of Microorganisms (GCM) 10K type strain sequencing project: providing services to taxonomists for standard genome sequencing and annotation.</title>
        <authorList>
            <consortium name="The Broad Institute Genomics Platform"/>
            <consortium name="The Broad Institute Genome Sequencing Center for Infectious Disease"/>
            <person name="Wu L."/>
            <person name="Ma J."/>
        </authorList>
    </citation>
    <scope>NUCLEOTIDE SEQUENCE [LARGE SCALE GENOMIC DNA]</scope>
    <source>
        <strain evidence="6">KCTC 42964</strain>
    </source>
</reference>
<gene>
    <name evidence="5" type="ORF">ACFOGJ_12885</name>
</gene>
<dbReference type="Pfam" id="PF02657">
    <property type="entry name" value="SufE"/>
    <property type="match status" value="1"/>
</dbReference>
<proteinExistence type="inferred from homology"/>
<feature type="domain" description="Fe-S metabolism associated" evidence="4">
    <location>
        <begin position="31"/>
        <end position="147"/>
    </location>
</feature>
<evidence type="ECO:0000259" key="4">
    <source>
        <dbReference type="Pfam" id="PF02657"/>
    </source>
</evidence>
<keyword evidence="3" id="KW-1133">Transmembrane helix</keyword>
<evidence type="ECO:0000256" key="1">
    <source>
        <dbReference type="ARBA" id="ARBA00010282"/>
    </source>
</evidence>
<sequence length="157" mass="17203">MSEAAQNKAEQGAEPGPPKESIAEAQEDLVDSFALMDDWMDKYQYIIDLGRQLPDFPEDWKTEANMVRGCQSQVWLVERRAGDRLVFHAVSDAAIVSGLIAILLRIYSNRTAAEILATPPDFVAEIGLDQHLSTTRGNGLKAMLKAIFARAEAAQGG</sequence>
<keyword evidence="3" id="KW-0472">Membrane</keyword>
<evidence type="ECO:0000313" key="5">
    <source>
        <dbReference type="EMBL" id="MFC3228134.1"/>
    </source>
</evidence>
<dbReference type="RefSeq" id="WP_379900962.1">
    <property type="nucleotide sequence ID" value="NZ_JBHRTR010000028.1"/>
</dbReference>
<evidence type="ECO:0000256" key="3">
    <source>
        <dbReference type="SAM" id="Phobius"/>
    </source>
</evidence>
<keyword evidence="6" id="KW-1185">Reference proteome</keyword>
<feature type="transmembrane region" description="Helical" evidence="3">
    <location>
        <begin position="85"/>
        <end position="107"/>
    </location>
</feature>
<name>A0ABV7L127_9PROT</name>
<keyword evidence="3" id="KW-0812">Transmembrane</keyword>
<dbReference type="EMBL" id="JBHRTR010000028">
    <property type="protein sequence ID" value="MFC3228134.1"/>
    <property type="molecule type" value="Genomic_DNA"/>
</dbReference>
<comment type="similarity">
    <text evidence="1">Belongs to the SufE family.</text>
</comment>
<dbReference type="SUPFAM" id="SSF82649">
    <property type="entry name" value="SufE/NifU"/>
    <property type="match status" value="1"/>
</dbReference>
<organism evidence="5 6">
    <name type="scientific">Marinibaculum pumilum</name>
    <dbReference type="NCBI Taxonomy" id="1766165"/>
    <lineage>
        <taxon>Bacteria</taxon>
        <taxon>Pseudomonadati</taxon>
        <taxon>Pseudomonadota</taxon>
        <taxon>Alphaproteobacteria</taxon>
        <taxon>Rhodospirillales</taxon>
        <taxon>Rhodospirillaceae</taxon>
        <taxon>Marinibaculum</taxon>
    </lineage>
</organism>
<accession>A0ABV7L127</accession>
<evidence type="ECO:0000256" key="2">
    <source>
        <dbReference type="SAM" id="MobiDB-lite"/>
    </source>
</evidence>
<dbReference type="InterPro" id="IPR003808">
    <property type="entry name" value="Fe-S_metab-assoc_dom"/>
</dbReference>
<feature type="region of interest" description="Disordered" evidence="2">
    <location>
        <begin position="1"/>
        <end position="20"/>
    </location>
</feature>
<protein>
    <submittedName>
        <fullName evidence="5">SufE family protein</fullName>
    </submittedName>
</protein>
<dbReference type="Proteomes" id="UP001595528">
    <property type="component" value="Unassembled WGS sequence"/>
</dbReference>